<dbReference type="SUPFAM" id="SSF53681">
    <property type="entry name" value="Aspartate/glutamate racemase"/>
    <property type="match status" value="1"/>
</dbReference>
<keyword evidence="1" id="KW-0413">Isomerase</keyword>
<dbReference type="AlphaFoldDB" id="A0A376VVZ7"/>
<dbReference type="InterPro" id="IPR001920">
    <property type="entry name" value="Asp/Glu_race"/>
</dbReference>
<protein>
    <submittedName>
        <fullName evidence="1">Putative glutamate racemase</fullName>
        <ecNumber evidence="1">5.1.1.3</ecNumber>
    </submittedName>
</protein>
<evidence type="ECO:0000313" key="1">
    <source>
        <dbReference type="EMBL" id="STJ14720.1"/>
    </source>
</evidence>
<gene>
    <name evidence="1" type="primary">racE</name>
    <name evidence="1" type="ORF">NCTC8621_05262</name>
</gene>
<organism evidence="1 2">
    <name type="scientific">Escherichia coli</name>
    <dbReference type="NCBI Taxonomy" id="562"/>
    <lineage>
        <taxon>Bacteria</taxon>
        <taxon>Pseudomonadati</taxon>
        <taxon>Pseudomonadota</taxon>
        <taxon>Gammaproteobacteria</taxon>
        <taxon>Enterobacterales</taxon>
        <taxon>Enterobacteriaceae</taxon>
        <taxon>Escherichia</taxon>
    </lineage>
</organism>
<dbReference type="GO" id="GO:0008881">
    <property type="term" value="F:glutamate racemase activity"/>
    <property type="evidence" value="ECO:0007669"/>
    <property type="project" value="UniProtKB-EC"/>
</dbReference>
<name>A0A376VVZ7_ECOLX</name>
<dbReference type="Proteomes" id="UP000255093">
    <property type="component" value="Unassembled WGS sequence"/>
</dbReference>
<proteinExistence type="predicted"/>
<dbReference type="EMBL" id="UGBW01000005">
    <property type="protein sequence ID" value="STJ14720.1"/>
    <property type="molecule type" value="Genomic_DNA"/>
</dbReference>
<sequence length="75" mass="7983">MFSAESPIGVIDSGVGGLTSVKEIINLLPGEDIIYCGDNTNAPYGNRSADDIISLTKKNADFFTVKECQTSCCCM</sequence>
<dbReference type="EC" id="5.1.1.3" evidence="1"/>
<reference evidence="1 2" key="1">
    <citation type="submission" date="2018-06" db="EMBL/GenBank/DDBJ databases">
        <authorList>
            <consortium name="Pathogen Informatics"/>
            <person name="Doyle S."/>
        </authorList>
    </citation>
    <scope>NUCLEOTIDE SEQUENCE [LARGE SCALE GENOMIC DNA]</scope>
    <source>
        <strain evidence="1 2">NCTC8621</strain>
    </source>
</reference>
<dbReference type="Gene3D" id="3.40.50.1860">
    <property type="match status" value="1"/>
</dbReference>
<evidence type="ECO:0000313" key="2">
    <source>
        <dbReference type="Proteomes" id="UP000255093"/>
    </source>
</evidence>
<accession>A0A376VVZ7</accession>